<keyword evidence="2" id="KW-1185">Reference proteome</keyword>
<evidence type="ECO:0000313" key="1">
    <source>
        <dbReference type="EMBL" id="MFC3163634.1"/>
    </source>
</evidence>
<comment type="caution">
    <text evidence="1">The sequence shown here is derived from an EMBL/GenBank/DDBJ whole genome shotgun (WGS) entry which is preliminary data.</text>
</comment>
<reference evidence="2" key="1">
    <citation type="journal article" date="2019" name="Int. J. Syst. Evol. Microbiol.">
        <title>The Global Catalogue of Microorganisms (GCM) 10K type strain sequencing project: providing services to taxonomists for standard genome sequencing and annotation.</title>
        <authorList>
            <consortium name="The Broad Institute Genomics Platform"/>
            <consortium name="The Broad Institute Genome Sequencing Center for Infectious Disease"/>
            <person name="Wu L."/>
            <person name="Ma J."/>
        </authorList>
    </citation>
    <scope>NUCLEOTIDE SEQUENCE [LARGE SCALE GENOMIC DNA]</scope>
    <source>
        <strain evidence="2">KCTC 52231</strain>
    </source>
</reference>
<dbReference type="EMBL" id="JBHRTG010000009">
    <property type="protein sequence ID" value="MFC3163634.1"/>
    <property type="molecule type" value="Genomic_DNA"/>
</dbReference>
<dbReference type="Proteomes" id="UP001595647">
    <property type="component" value="Unassembled WGS sequence"/>
</dbReference>
<organism evidence="1 2">
    <name type="scientific">Ciceribacter thiooxidans</name>
    <dbReference type="NCBI Taxonomy" id="1969821"/>
    <lineage>
        <taxon>Bacteria</taxon>
        <taxon>Pseudomonadati</taxon>
        <taxon>Pseudomonadota</taxon>
        <taxon>Alphaproteobacteria</taxon>
        <taxon>Hyphomicrobiales</taxon>
        <taxon>Rhizobiaceae</taxon>
        <taxon>Ciceribacter</taxon>
    </lineage>
</organism>
<gene>
    <name evidence="1" type="ORF">ACFOHV_10130</name>
</gene>
<proteinExistence type="predicted"/>
<dbReference type="RefSeq" id="WP_182304949.1">
    <property type="nucleotide sequence ID" value="NZ_CP059896.1"/>
</dbReference>
<evidence type="ECO:0000313" key="2">
    <source>
        <dbReference type="Proteomes" id="UP001595647"/>
    </source>
</evidence>
<protein>
    <submittedName>
        <fullName evidence="1">Uncharacterized protein</fullName>
    </submittedName>
</protein>
<sequence length="91" mass="10622">MKHRRGIDLTASFGPSDYREHESQQYETLKSLHEWEVLGAKCGKCGRVSWLDKRVIEREFGNQYLMNLRRKLRCVCGNKEGNTVLIGKLPR</sequence>
<accession>A0ABV7HZ30</accession>
<name>A0ABV7HZ30_9HYPH</name>